<dbReference type="PANTHER" id="PTHR11712">
    <property type="entry name" value="POLYKETIDE SYNTHASE-RELATED"/>
    <property type="match status" value="1"/>
</dbReference>
<dbReference type="Pfam" id="PF00109">
    <property type="entry name" value="ketoacyl-synt"/>
    <property type="match status" value="1"/>
</dbReference>
<dbReference type="GO" id="GO:0006633">
    <property type="term" value="P:fatty acid biosynthetic process"/>
    <property type="evidence" value="ECO:0007669"/>
    <property type="project" value="TreeGrafter"/>
</dbReference>
<dbReference type="SUPFAM" id="SSF53901">
    <property type="entry name" value="Thiolase-like"/>
    <property type="match status" value="2"/>
</dbReference>
<protein>
    <submittedName>
        <fullName evidence="3">3-oxoacyl-ACP synthase</fullName>
    </submittedName>
</protein>
<keyword evidence="1" id="KW-0808">Transferase</keyword>
<dbReference type="PANTHER" id="PTHR11712:SF336">
    <property type="entry name" value="3-OXOACYL-[ACYL-CARRIER-PROTEIN] SYNTHASE, MITOCHONDRIAL"/>
    <property type="match status" value="1"/>
</dbReference>
<dbReference type="Proteomes" id="UP000635606">
    <property type="component" value="Unassembled WGS sequence"/>
</dbReference>
<organism evidence="3 4">
    <name type="scientific">Virgisporangium ochraceum</name>
    <dbReference type="NCBI Taxonomy" id="65505"/>
    <lineage>
        <taxon>Bacteria</taxon>
        <taxon>Bacillati</taxon>
        <taxon>Actinomycetota</taxon>
        <taxon>Actinomycetes</taxon>
        <taxon>Micromonosporales</taxon>
        <taxon>Micromonosporaceae</taxon>
        <taxon>Virgisporangium</taxon>
    </lineage>
</organism>
<dbReference type="Gene3D" id="3.40.47.10">
    <property type="match status" value="1"/>
</dbReference>
<dbReference type="GO" id="GO:0004315">
    <property type="term" value="F:3-oxoacyl-[acyl-carrier-protein] synthase activity"/>
    <property type="evidence" value="ECO:0007669"/>
    <property type="project" value="TreeGrafter"/>
</dbReference>
<dbReference type="InterPro" id="IPR016039">
    <property type="entry name" value="Thiolase-like"/>
</dbReference>
<dbReference type="AlphaFoldDB" id="A0A8J4A4J2"/>
<evidence type="ECO:0000259" key="2">
    <source>
        <dbReference type="Pfam" id="PF00109"/>
    </source>
</evidence>
<gene>
    <name evidence="3" type="primary">fabF_3</name>
    <name evidence="3" type="ORF">Voc01_104760</name>
</gene>
<sequence>MTTTSTGPVISAWAAVSPFGIGRDAFVDGLAAGVGTATAVDTDVWPVPDTRACLVPAFDIVEQLGRKGTRSMDRVTGLAVTTVGQLVDGPGDGVALVLGTTTGSAQSIMDFTRDSLVAEKPFFVDPARFPNTVMNSATGRCAIRFGLTGPNTTVAGGRVSGLHALTYARRLLDSGRADTVLCGAVEEYSTERSWLEWHSRGPDEPDTVLGEGGVVVRLERPGPVPRPALAQILAVRCGVVVGDDVRPALHRCVRGALMAAGVSATDVWAALPGGAAGSDHEAEVLAGFLPDAATVLPGVTSLIGDTSAAAATFQLAVALALARDTPDAAGRVVLLTSTDRSGGVGCAVLRLGSPELGSVDAGPVGAP</sequence>
<accession>A0A8J4A4J2</accession>
<evidence type="ECO:0000313" key="3">
    <source>
        <dbReference type="EMBL" id="GIJ75559.1"/>
    </source>
</evidence>
<dbReference type="EMBL" id="BOPH01000178">
    <property type="protein sequence ID" value="GIJ75559.1"/>
    <property type="molecule type" value="Genomic_DNA"/>
</dbReference>
<dbReference type="RefSeq" id="WP_203935327.1">
    <property type="nucleotide sequence ID" value="NZ_BOPH01000178.1"/>
</dbReference>
<evidence type="ECO:0000256" key="1">
    <source>
        <dbReference type="ARBA" id="ARBA00022679"/>
    </source>
</evidence>
<feature type="domain" description="Beta-ketoacyl synthase-like N-terminal" evidence="2">
    <location>
        <begin position="10"/>
        <end position="202"/>
    </location>
</feature>
<reference evidence="3" key="1">
    <citation type="submission" date="2021-01" db="EMBL/GenBank/DDBJ databases">
        <title>Whole genome shotgun sequence of Virgisporangium ochraceum NBRC 16418.</title>
        <authorList>
            <person name="Komaki H."/>
            <person name="Tamura T."/>
        </authorList>
    </citation>
    <scope>NUCLEOTIDE SEQUENCE</scope>
    <source>
        <strain evidence="3">NBRC 16418</strain>
    </source>
</reference>
<evidence type="ECO:0000313" key="4">
    <source>
        <dbReference type="Proteomes" id="UP000635606"/>
    </source>
</evidence>
<comment type="caution">
    <text evidence="3">The sequence shown here is derived from an EMBL/GenBank/DDBJ whole genome shotgun (WGS) entry which is preliminary data.</text>
</comment>
<dbReference type="InterPro" id="IPR000794">
    <property type="entry name" value="Beta-ketoacyl_synthase"/>
</dbReference>
<name>A0A8J4A4J2_9ACTN</name>
<dbReference type="InterPro" id="IPR014030">
    <property type="entry name" value="Ketoacyl_synth_N"/>
</dbReference>
<proteinExistence type="predicted"/>
<keyword evidence="4" id="KW-1185">Reference proteome</keyword>